<dbReference type="Proteomes" id="UP000243106">
    <property type="component" value="Unassembled WGS sequence"/>
</dbReference>
<gene>
    <name evidence="1" type="ORF">SAMN05421853_103112</name>
</gene>
<evidence type="ECO:0000313" key="1">
    <source>
        <dbReference type="EMBL" id="SFQ26373.1"/>
    </source>
</evidence>
<dbReference type="EMBL" id="FOXV01000003">
    <property type="protein sequence ID" value="SFQ26373.1"/>
    <property type="molecule type" value="Genomic_DNA"/>
</dbReference>
<evidence type="ECO:0000313" key="2">
    <source>
        <dbReference type="Proteomes" id="UP000243106"/>
    </source>
</evidence>
<dbReference type="STRING" id="93684.SAMN05421853_103112"/>
<dbReference type="Pfam" id="PF11927">
    <property type="entry name" value="HODM_asu-like"/>
    <property type="match status" value="1"/>
</dbReference>
<name>A0A1I5X313_9RHOB</name>
<organism evidence="1 2">
    <name type="scientific">Roseivivax halotolerans</name>
    <dbReference type="NCBI Taxonomy" id="93684"/>
    <lineage>
        <taxon>Bacteria</taxon>
        <taxon>Pseudomonadati</taxon>
        <taxon>Pseudomonadota</taxon>
        <taxon>Alphaproteobacteria</taxon>
        <taxon>Rhodobacterales</taxon>
        <taxon>Roseobacteraceae</taxon>
        <taxon>Roseivivax</taxon>
    </lineage>
</organism>
<dbReference type="RefSeq" id="WP_245760190.1">
    <property type="nucleotide sequence ID" value="NZ_FOXV01000003.1"/>
</dbReference>
<dbReference type="AlphaFoldDB" id="A0A1I5X313"/>
<accession>A0A1I5X313</accession>
<protein>
    <recommendedName>
        <fullName evidence="3">DUF3445 domain-containing protein</fullName>
    </recommendedName>
</protein>
<reference evidence="2" key="1">
    <citation type="submission" date="2016-10" db="EMBL/GenBank/DDBJ databases">
        <authorList>
            <person name="Varghese N."/>
            <person name="Submissions S."/>
        </authorList>
    </citation>
    <scope>NUCLEOTIDE SEQUENCE [LARGE SCALE GENOMIC DNA]</scope>
    <source>
        <strain evidence="2">JCM 10271</strain>
    </source>
</reference>
<evidence type="ECO:0008006" key="3">
    <source>
        <dbReference type="Google" id="ProtNLM"/>
    </source>
</evidence>
<dbReference type="InterPro" id="IPR021848">
    <property type="entry name" value="HODM_asu-like"/>
</dbReference>
<keyword evidence="2" id="KW-1185">Reference proteome</keyword>
<proteinExistence type="predicted"/>
<sequence length="264" mass="30062">MNDGAARGETRAPFFMEEDGPILQCRLPYDPGAGHRLPGTRPLGDAPWLIADEAYGAQMALRDRLASEWRDTVIAMDETARPAAEELLNTVLAELPEEFDVTEDVVTRPDGVAVRVEAHDPMGTLCRLVQEDLCILEKSGEEHVLSAASLCFPARWRLADKFLRPLIAIHEPVPEYDGDVARRVQRLFDGLQVERPIWRFNTLWHHDPRLHQPFVPDRRPKWEAEGAPYFRTERQVMRRLPETRAVIFSIHTYVLSEADVPRGA</sequence>